<feature type="domain" description="LysM" evidence="3">
    <location>
        <begin position="154"/>
        <end position="199"/>
    </location>
</feature>
<feature type="compositionally biased region" description="Polar residues" evidence="1">
    <location>
        <begin position="75"/>
        <end position="94"/>
    </location>
</feature>
<gene>
    <name evidence="4" type="ORF">SAMN04488559_103117</name>
</gene>
<dbReference type="SUPFAM" id="SSF54106">
    <property type="entry name" value="LysM domain"/>
    <property type="match status" value="1"/>
</dbReference>
<dbReference type="Proteomes" id="UP000198948">
    <property type="component" value="Unassembled WGS sequence"/>
</dbReference>
<keyword evidence="5" id="KW-1185">Reference proteome</keyword>
<protein>
    <submittedName>
        <fullName evidence="4">LysM repeat-containing protein</fullName>
    </submittedName>
</protein>
<dbReference type="AlphaFoldDB" id="A0A1H9R8H4"/>
<keyword evidence="2" id="KW-0472">Membrane</keyword>
<dbReference type="InterPro" id="IPR036779">
    <property type="entry name" value="LysM_dom_sf"/>
</dbReference>
<feature type="region of interest" description="Disordered" evidence="1">
    <location>
        <begin position="75"/>
        <end position="150"/>
    </location>
</feature>
<dbReference type="Gene3D" id="3.10.350.10">
    <property type="entry name" value="LysM domain"/>
    <property type="match status" value="1"/>
</dbReference>
<feature type="transmembrane region" description="Helical" evidence="2">
    <location>
        <begin position="47"/>
        <end position="68"/>
    </location>
</feature>
<reference evidence="4 5" key="1">
    <citation type="submission" date="2016-10" db="EMBL/GenBank/DDBJ databases">
        <authorList>
            <person name="de Groot N.N."/>
        </authorList>
    </citation>
    <scope>NUCLEOTIDE SEQUENCE [LARGE SCALE GENOMIC DNA]</scope>
    <source>
        <strain evidence="4 5">DSM 13760</strain>
    </source>
</reference>
<dbReference type="SMART" id="SM00257">
    <property type="entry name" value="LysM"/>
    <property type="match status" value="1"/>
</dbReference>
<evidence type="ECO:0000256" key="1">
    <source>
        <dbReference type="SAM" id="MobiDB-lite"/>
    </source>
</evidence>
<proteinExistence type="predicted"/>
<dbReference type="EMBL" id="FOHA01000003">
    <property type="protein sequence ID" value="SER68835.1"/>
    <property type="molecule type" value="Genomic_DNA"/>
</dbReference>
<dbReference type="InterPro" id="IPR018392">
    <property type="entry name" value="LysM"/>
</dbReference>
<feature type="compositionally biased region" description="Low complexity" evidence="1">
    <location>
        <begin position="110"/>
        <end position="121"/>
    </location>
</feature>
<evidence type="ECO:0000313" key="5">
    <source>
        <dbReference type="Proteomes" id="UP000198948"/>
    </source>
</evidence>
<evidence type="ECO:0000256" key="2">
    <source>
        <dbReference type="SAM" id="Phobius"/>
    </source>
</evidence>
<dbReference type="CDD" id="cd00118">
    <property type="entry name" value="LysM"/>
    <property type="match status" value="1"/>
</dbReference>
<accession>A0A1H9R8H4</accession>
<feature type="compositionally biased region" description="Low complexity" evidence="1">
    <location>
        <begin position="129"/>
        <end position="149"/>
    </location>
</feature>
<keyword evidence="2" id="KW-1133">Transmembrane helix</keyword>
<organism evidence="4 5">
    <name type="scientific">Isobaculum melis</name>
    <dbReference type="NCBI Taxonomy" id="142588"/>
    <lineage>
        <taxon>Bacteria</taxon>
        <taxon>Bacillati</taxon>
        <taxon>Bacillota</taxon>
        <taxon>Bacilli</taxon>
        <taxon>Lactobacillales</taxon>
        <taxon>Carnobacteriaceae</taxon>
        <taxon>Isobaculum</taxon>
    </lineage>
</organism>
<sequence length="200" mass="22540">MSQKKDLDKELDQEVEKDTWERQFYSEDEEELDGLTRAQHRARSRRISPIAIVFIIFAILLIATPFVMRAYVNSKPSEVPKNNNNTQLTVSKNNSSSSSEESSSKEESSEAASSSEEVTPPAEEEQPVEETPQVEQPVVQQPEPEAPVTGGNEVYYTIQSSADTLYQLHKRYGSSVEQIMEWNGITDPTMLKVGQSLRVQ</sequence>
<dbReference type="OrthoDB" id="9812065at2"/>
<name>A0A1H9R8H4_9LACT</name>
<dbReference type="PROSITE" id="PS51782">
    <property type="entry name" value="LYSM"/>
    <property type="match status" value="1"/>
</dbReference>
<evidence type="ECO:0000313" key="4">
    <source>
        <dbReference type="EMBL" id="SER68835.1"/>
    </source>
</evidence>
<dbReference type="Pfam" id="PF01476">
    <property type="entry name" value="LysM"/>
    <property type="match status" value="1"/>
</dbReference>
<dbReference type="STRING" id="142588.SAMN04488559_103117"/>
<keyword evidence="2" id="KW-0812">Transmembrane</keyword>
<evidence type="ECO:0000259" key="3">
    <source>
        <dbReference type="PROSITE" id="PS51782"/>
    </source>
</evidence>
<dbReference type="RefSeq" id="WP_092650582.1">
    <property type="nucleotide sequence ID" value="NZ_FOHA01000003.1"/>
</dbReference>